<feature type="domain" description="NADH-ubiquinone oxidoreductase 21kDa subunit N-terminal" evidence="2">
    <location>
        <begin position="8"/>
        <end position="92"/>
    </location>
</feature>
<evidence type="ECO:0000313" key="5">
    <source>
        <dbReference type="Proteomes" id="UP000054845"/>
    </source>
</evidence>
<dbReference type="Pfam" id="PF12853">
    <property type="entry name" value="NADH_u_ox_C"/>
    <property type="match status" value="1"/>
</dbReference>
<feature type="transmembrane region" description="Helical" evidence="1">
    <location>
        <begin position="31"/>
        <end position="48"/>
    </location>
</feature>
<reference evidence="5" key="1">
    <citation type="submission" date="2014-09" db="EMBL/GenBank/DDBJ databases">
        <authorList>
            <person name="Sharma Rahul"/>
            <person name="Thines Marco"/>
        </authorList>
    </citation>
    <scope>NUCLEOTIDE SEQUENCE [LARGE SCALE GENOMIC DNA]</scope>
</reference>
<dbReference type="AlphaFoldDB" id="A0A0P1BLC8"/>
<feature type="domain" description="NADH-ubiquinone oxidoreductase 21kDa subunit C-terminal fungi" evidence="3">
    <location>
        <begin position="101"/>
        <end position="150"/>
    </location>
</feature>
<protein>
    <submittedName>
        <fullName evidence="4">NADH-ubiquinone oxidoreductase, 21kDa subunit, N-terminal</fullName>
    </submittedName>
</protein>
<evidence type="ECO:0000259" key="3">
    <source>
        <dbReference type="Pfam" id="PF12853"/>
    </source>
</evidence>
<keyword evidence="4" id="KW-0830">Ubiquinone</keyword>
<keyword evidence="1" id="KW-0812">Transmembrane</keyword>
<dbReference type="Pfam" id="PF10785">
    <property type="entry name" value="NADH-u_ox-rdase"/>
    <property type="match status" value="1"/>
</dbReference>
<name>A0A0P1BLC8_9BASI</name>
<organism evidence="4 5">
    <name type="scientific">Ceraceosorus bombacis</name>
    <dbReference type="NCBI Taxonomy" id="401625"/>
    <lineage>
        <taxon>Eukaryota</taxon>
        <taxon>Fungi</taxon>
        <taxon>Dikarya</taxon>
        <taxon>Basidiomycota</taxon>
        <taxon>Ustilaginomycotina</taxon>
        <taxon>Exobasidiomycetes</taxon>
        <taxon>Ceraceosorales</taxon>
        <taxon>Ceraceosoraceae</taxon>
        <taxon>Ceraceosorus</taxon>
    </lineage>
</organism>
<accession>A0A0P1BLC8</accession>
<dbReference type="InterPro" id="IPR053229">
    <property type="entry name" value="NADH-Q_oxidrdct_subunit"/>
</dbReference>
<evidence type="ECO:0000256" key="1">
    <source>
        <dbReference type="SAM" id="Phobius"/>
    </source>
</evidence>
<evidence type="ECO:0000313" key="4">
    <source>
        <dbReference type="EMBL" id="CEH17489.1"/>
    </source>
</evidence>
<dbReference type="InterPro" id="IPR024549">
    <property type="entry name" value="NADH-UbQ_OxRdtase_su21_C_fun"/>
</dbReference>
<dbReference type="Proteomes" id="UP000054845">
    <property type="component" value="Unassembled WGS sequence"/>
</dbReference>
<feature type="transmembrane region" description="Helical" evidence="1">
    <location>
        <begin position="60"/>
        <end position="80"/>
    </location>
</feature>
<evidence type="ECO:0000259" key="2">
    <source>
        <dbReference type="Pfam" id="PF10785"/>
    </source>
</evidence>
<keyword evidence="5" id="KW-1185">Reference proteome</keyword>
<dbReference type="InterPro" id="IPR019721">
    <property type="entry name" value="NADH-UbQ_OxRdtase_su21_N"/>
</dbReference>
<dbReference type="STRING" id="401625.A0A0P1BLC8"/>
<dbReference type="PANTHER" id="PTHR34062">
    <property type="entry name" value="OXIDOREDUCTASE 21 KDA SUBUNIT, PUTATIVE (AFU_ORTHOLOGUE AFUA_4G04750)-RELATED"/>
    <property type="match status" value="1"/>
</dbReference>
<keyword evidence="1" id="KW-0472">Membrane</keyword>
<dbReference type="PANTHER" id="PTHR34062:SF1">
    <property type="entry name" value="NADH-UBIQUINONE OXIDOREDUCTASE 21KDA SUBUNIT N-TERMINAL DOMAIN-CONTAINING PROTEIN"/>
    <property type="match status" value="1"/>
</dbReference>
<proteinExistence type="predicted"/>
<sequence length="158" mass="17716">MPIRELSTPHPLIDADPHFARVVQYMRPSDYAWWGGATAAMPFGLYFMEQVDSTRSPRGIGSALRLATFLGACGGFLFAYQRSSFRLWGWSENSLELERAKSDEKPYGTDPSKSSLDSHLQSVAHRNSAFSQLKFSTIPWFNVVAHPFHGNGSQEKSE</sequence>
<dbReference type="OrthoDB" id="196140at2759"/>
<dbReference type="EMBL" id="CCYA01000265">
    <property type="protein sequence ID" value="CEH17489.1"/>
    <property type="molecule type" value="Genomic_DNA"/>
</dbReference>
<keyword evidence="1" id="KW-1133">Transmembrane helix</keyword>